<accession>A0A1H3F8Z3</accession>
<dbReference type="Proteomes" id="UP000198828">
    <property type="component" value="Unassembled WGS sequence"/>
</dbReference>
<evidence type="ECO:0000313" key="2">
    <source>
        <dbReference type="EMBL" id="SDX05979.1"/>
    </source>
</evidence>
<feature type="transmembrane region" description="Helical" evidence="1">
    <location>
        <begin position="12"/>
        <end position="28"/>
    </location>
</feature>
<sequence>MEKTLMDLATSNGIWAALYVFLFIYVLYDSKNREKKYIEREEKYQETIYENQTIIKELSKKFGVVETIQKDVSYIKDELKRR</sequence>
<dbReference type="Pfam" id="PF10960">
    <property type="entry name" value="Holin_BhlA"/>
    <property type="match status" value="1"/>
</dbReference>
<keyword evidence="4" id="KW-1185">Reference proteome</keyword>
<keyword evidence="1" id="KW-1133">Transmembrane helix</keyword>
<dbReference type="InterPro" id="IPR024405">
    <property type="entry name" value="Phage_BhlA/UviB"/>
</dbReference>
<reference evidence="3 4" key="1">
    <citation type="submission" date="2016-10" db="EMBL/GenBank/DDBJ databases">
        <authorList>
            <person name="de Groot N.N."/>
        </authorList>
    </citation>
    <scope>NUCLEOTIDE SEQUENCE [LARGE SCALE GENOMIC DNA]</scope>
    <source>
        <strain evidence="3 4">DSM 23310</strain>
    </source>
</reference>
<evidence type="ECO:0000256" key="1">
    <source>
        <dbReference type="SAM" id="Phobius"/>
    </source>
</evidence>
<dbReference type="EMBL" id="FNNG01000006">
    <property type="protein sequence ID" value="SDX05979.1"/>
    <property type="molecule type" value="Genomic_DNA"/>
</dbReference>
<dbReference type="OrthoDB" id="2680433at2"/>
<dbReference type="AlphaFoldDB" id="A0A1H3F8Z3"/>
<evidence type="ECO:0000313" key="3">
    <source>
        <dbReference type="EMBL" id="SDX87441.1"/>
    </source>
</evidence>
<keyword evidence="1" id="KW-0812">Transmembrane</keyword>
<keyword evidence="1" id="KW-0472">Membrane</keyword>
<name>A0A1H3F8Z3_9FIRM</name>
<proteinExistence type="predicted"/>
<protein>
    <submittedName>
        <fullName evidence="3">BhlA holin family protein</fullName>
    </submittedName>
</protein>
<evidence type="ECO:0000313" key="4">
    <source>
        <dbReference type="Proteomes" id="UP000198828"/>
    </source>
</evidence>
<organism evidence="3 4">
    <name type="scientific">Tepidimicrobium xylanilyticum</name>
    <dbReference type="NCBI Taxonomy" id="1123352"/>
    <lineage>
        <taxon>Bacteria</taxon>
        <taxon>Bacillati</taxon>
        <taxon>Bacillota</taxon>
        <taxon>Tissierellia</taxon>
        <taxon>Tissierellales</taxon>
        <taxon>Tepidimicrobiaceae</taxon>
        <taxon>Tepidimicrobium</taxon>
    </lineage>
</organism>
<dbReference type="RefSeq" id="WP_093755204.1">
    <property type="nucleotide sequence ID" value="NZ_FNNG01000006.1"/>
</dbReference>
<dbReference type="EMBL" id="FNNG01000028">
    <property type="protein sequence ID" value="SDX87441.1"/>
    <property type="molecule type" value="Genomic_DNA"/>
</dbReference>
<gene>
    <name evidence="2" type="ORF">SAMN05660923_01655</name>
    <name evidence="3" type="ORF">SAMN05660923_03092</name>
</gene>